<comment type="caution">
    <text evidence="6">The sequence shown here is derived from an EMBL/GenBank/DDBJ whole genome shotgun (WGS) entry which is preliminary data.</text>
</comment>
<dbReference type="Gene3D" id="1.20.5.1500">
    <property type="match status" value="1"/>
</dbReference>
<protein>
    <submittedName>
        <fullName evidence="6">Chromatin/chromatin-binding, or -regulatory protein</fullName>
    </submittedName>
</protein>
<organism evidence="6 7">
    <name type="scientific">Lithospermum erythrorhizon</name>
    <name type="common">Purple gromwell</name>
    <name type="synonym">Lithospermum officinale var. erythrorhizon</name>
    <dbReference type="NCBI Taxonomy" id="34254"/>
    <lineage>
        <taxon>Eukaryota</taxon>
        <taxon>Viridiplantae</taxon>
        <taxon>Streptophyta</taxon>
        <taxon>Embryophyta</taxon>
        <taxon>Tracheophyta</taxon>
        <taxon>Spermatophyta</taxon>
        <taxon>Magnoliopsida</taxon>
        <taxon>eudicotyledons</taxon>
        <taxon>Gunneridae</taxon>
        <taxon>Pentapetalae</taxon>
        <taxon>asterids</taxon>
        <taxon>lamiids</taxon>
        <taxon>Boraginales</taxon>
        <taxon>Boraginaceae</taxon>
        <taxon>Boraginoideae</taxon>
        <taxon>Lithospermeae</taxon>
        <taxon>Lithospermum</taxon>
    </lineage>
</organism>
<feature type="coiled-coil region" evidence="4">
    <location>
        <begin position="24"/>
        <end position="51"/>
    </location>
</feature>
<dbReference type="AlphaFoldDB" id="A0AAV3R539"/>
<dbReference type="Proteomes" id="UP001454036">
    <property type="component" value="Unassembled WGS sequence"/>
</dbReference>
<evidence type="ECO:0000313" key="6">
    <source>
        <dbReference type="EMBL" id="GAA0170964.1"/>
    </source>
</evidence>
<feature type="compositionally biased region" description="Acidic residues" evidence="5">
    <location>
        <begin position="221"/>
        <end position="258"/>
    </location>
</feature>
<comment type="similarity">
    <text evidence="1 3">Belongs to the nucleosome assembly protein (NAP) family.</text>
</comment>
<evidence type="ECO:0000256" key="1">
    <source>
        <dbReference type="ARBA" id="ARBA00009947"/>
    </source>
</evidence>
<dbReference type="GO" id="GO:0005634">
    <property type="term" value="C:nucleus"/>
    <property type="evidence" value="ECO:0007669"/>
    <property type="project" value="InterPro"/>
</dbReference>
<dbReference type="GO" id="GO:0000724">
    <property type="term" value="P:double-strand break repair via homologous recombination"/>
    <property type="evidence" value="ECO:0007669"/>
    <property type="project" value="UniProtKB-ARBA"/>
</dbReference>
<dbReference type="PANTHER" id="PTHR11875">
    <property type="entry name" value="TESTIS-SPECIFIC Y-ENCODED PROTEIN"/>
    <property type="match status" value="1"/>
</dbReference>
<accession>A0AAV3R539</accession>
<dbReference type="InterPro" id="IPR037231">
    <property type="entry name" value="NAP-like_sf"/>
</dbReference>
<evidence type="ECO:0000256" key="2">
    <source>
        <dbReference type="ARBA" id="ARBA00023186"/>
    </source>
</evidence>
<reference evidence="6 7" key="1">
    <citation type="submission" date="2024-01" db="EMBL/GenBank/DDBJ databases">
        <title>The complete chloroplast genome sequence of Lithospermum erythrorhizon: insights into the phylogenetic relationship among Boraginaceae species and the maternal lineages of purple gromwells.</title>
        <authorList>
            <person name="Okada T."/>
            <person name="Watanabe K."/>
        </authorList>
    </citation>
    <scope>NUCLEOTIDE SEQUENCE [LARGE SCALE GENOMIC DNA]</scope>
</reference>
<evidence type="ECO:0000313" key="7">
    <source>
        <dbReference type="Proteomes" id="UP001454036"/>
    </source>
</evidence>
<evidence type="ECO:0000256" key="4">
    <source>
        <dbReference type="SAM" id="Coils"/>
    </source>
</evidence>
<dbReference type="GO" id="GO:0006334">
    <property type="term" value="P:nucleosome assembly"/>
    <property type="evidence" value="ECO:0007669"/>
    <property type="project" value="InterPro"/>
</dbReference>
<dbReference type="Pfam" id="PF00956">
    <property type="entry name" value="NAP"/>
    <property type="match status" value="1"/>
</dbReference>
<feature type="region of interest" description="Disordered" evidence="5">
    <location>
        <begin position="217"/>
        <end position="258"/>
    </location>
</feature>
<dbReference type="Gene3D" id="3.30.1120.90">
    <property type="entry name" value="Nucleosome assembly protein"/>
    <property type="match status" value="1"/>
</dbReference>
<keyword evidence="7" id="KW-1185">Reference proteome</keyword>
<name>A0AAV3R539_LITER</name>
<keyword evidence="4" id="KW-0175">Coiled coil</keyword>
<dbReference type="EMBL" id="BAABME010007470">
    <property type="protein sequence ID" value="GAA0170964.1"/>
    <property type="molecule type" value="Genomic_DNA"/>
</dbReference>
<dbReference type="GO" id="GO:0042393">
    <property type="term" value="F:histone binding"/>
    <property type="evidence" value="ECO:0007669"/>
    <property type="project" value="UniProtKB-ARBA"/>
</dbReference>
<sequence>MSAYGTKKSKNMGVEDGQHIEGDLVVAIEKLQELQDELEKVDEEASDQVLEVEQKYNEIRRPVYVKRNEIIKSIPDFWLIVFLSHPVLGDLLNEQDQKIFKYLDFLDVEDFKDIKTGYSISFNFKRNPYFDDAKLTKSFTFLNEGMTRVTSTAIRWKEGMDIVSGAHHEKKGNKRPPFEVSFFSWFTEMQIRDIAEAFHDEVADLIKEDLWPNPLRYFSNEPDEVEFEGDEDEEGKGDTDEEDDEEDGNADDEEDDEE</sequence>
<evidence type="ECO:0000256" key="3">
    <source>
        <dbReference type="RuleBase" id="RU003876"/>
    </source>
</evidence>
<keyword evidence="2" id="KW-0143">Chaperone</keyword>
<evidence type="ECO:0000256" key="5">
    <source>
        <dbReference type="SAM" id="MobiDB-lite"/>
    </source>
</evidence>
<proteinExistence type="inferred from homology"/>
<gene>
    <name evidence="6" type="ORF">LIER_25113</name>
</gene>
<dbReference type="InterPro" id="IPR002164">
    <property type="entry name" value="NAP_family"/>
</dbReference>
<dbReference type="SUPFAM" id="SSF143113">
    <property type="entry name" value="NAP-like"/>
    <property type="match status" value="1"/>
</dbReference>